<dbReference type="Proteomes" id="UP000177905">
    <property type="component" value="Unassembled WGS sequence"/>
</dbReference>
<keyword evidence="1" id="KW-0812">Transmembrane</keyword>
<feature type="transmembrane region" description="Helical" evidence="1">
    <location>
        <begin position="162"/>
        <end position="185"/>
    </location>
</feature>
<protein>
    <submittedName>
        <fullName evidence="2">Uncharacterized protein</fullName>
    </submittedName>
</protein>
<name>A0A1F4RZF8_UNCSA</name>
<accession>A0A1F4RZF8</accession>
<evidence type="ECO:0000313" key="3">
    <source>
        <dbReference type="Proteomes" id="UP000177905"/>
    </source>
</evidence>
<keyword evidence="1" id="KW-1133">Transmembrane helix</keyword>
<evidence type="ECO:0000313" key="2">
    <source>
        <dbReference type="EMBL" id="OGC12853.1"/>
    </source>
</evidence>
<gene>
    <name evidence="2" type="ORF">A2290_02690</name>
</gene>
<dbReference type="EMBL" id="MEUA01000064">
    <property type="protein sequence ID" value="OGC12853.1"/>
    <property type="molecule type" value="Genomic_DNA"/>
</dbReference>
<sequence>MGISSESHGIKLLAWGIKKSPKIKQSVNSAAKVTAWVMANSPAKYIAQDLLKRSYNSYGWTERAEAWNKRGSLLTEDIEMRNNCWQRHLTMYKKSFDKAVDPSSGTDFLRFTSSERDYFYDHLLESNPLRHGGLFVFSWFATFAAIGIIINKLDIPLVNDKTLVFGTAVLPAYYFLLKPTVDFFITPRSLHFKIERFKSLMQTI</sequence>
<comment type="caution">
    <text evidence="2">The sequence shown here is derived from an EMBL/GenBank/DDBJ whole genome shotgun (WGS) entry which is preliminary data.</text>
</comment>
<feature type="transmembrane region" description="Helical" evidence="1">
    <location>
        <begin position="132"/>
        <end position="150"/>
    </location>
</feature>
<dbReference type="AlphaFoldDB" id="A0A1F4RZF8"/>
<keyword evidence="1" id="KW-0472">Membrane</keyword>
<evidence type="ECO:0000256" key="1">
    <source>
        <dbReference type="SAM" id="Phobius"/>
    </source>
</evidence>
<organism evidence="2 3">
    <name type="scientific">candidate division WOR-1 bacterium RIFOXYB2_FULL_36_35</name>
    <dbReference type="NCBI Taxonomy" id="1802578"/>
    <lineage>
        <taxon>Bacteria</taxon>
        <taxon>Bacillati</taxon>
        <taxon>Saganbacteria</taxon>
    </lineage>
</organism>
<proteinExistence type="predicted"/>
<reference evidence="2 3" key="1">
    <citation type="journal article" date="2016" name="Nat. Commun.">
        <title>Thousands of microbial genomes shed light on interconnected biogeochemical processes in an aquifer system.</title>
        <authorList>
            <person name="Anantharaman K."/>
            <person name="Brown C.T."/>
            <person name="Hug L.A."/>
            <person name="Sharon I."/>
            <person name="Castelle C.J."/>
            <person name="Probst A.J."/>
            <person name="Thomas B.C."/>
            <person name="Singh A."/>
            <person name="Wilkins M.J."/>
            <person name="Karaoz U."/>
            <person name="Brodie E.L."/>
            <person name="Williams K.H."/>
            <person name="Hubbard S.S."/>
            <person name="Banfield J.F."/>
        </authorList>
    </citation>
    <scope>NUCLEOTIDE SEQUENCE [LARGE SCALE GENOMIC DNA]</scope>
</reference>